<dbReference type="PANTHER" id="PTHR35862:SF1">
    <property type="entry name" value="FELS-2 PROPHAGE PROTEIN"/>
    <property type="match status" value="1"/>
</dbReference>
<dbReference type="EMBL" id="CP001339">
    <property type="protein sequence ID" value="ACL72704.1"/>
    <property type="molecule type" value="Genomic_DNA"/>
</dbReference>
<dbReference type="RefSeq" id="WP_012638187.1">
    <property type="nucleotide sequence ID" value="NC_011901.1"/>
</dbReference>
<dbReference type="Proteomes" id="UP000002383">
    <property type="component" value="Chromosome"/>
</dbReference>
<feature type="domain" description="Baseplate J-like central" evidence="1">
    <location>
        <begin position="128"/>
        <end position="200"/>
    </location>
</feature>
<proteinExistence type="predicted"/>
<dbReference type="KEGG" id="tgr:Tgr7_1621"/>
<evidence type="ECO:0000259" key="1">
    <source>
        <dbReference type="Pfam" id="PF26078"/>
    </source>
</evidence>
<gene>
    <name evidence="2" type="ordered locus">Tgr7_1621</name>
</gene>
<dbReference type="InterPro" id="IPR014507">
    <property type="entry name" value="Baseplate_assembly_J_pred"/>
</dbReference>
<sequence>MSVIDLSKLPPPRVLEELSFEEILAEMLEDLESRLGVTVLVSDPAYKVLEVAAYREMVRRQEQNERIRMLLAAYAQGEELDHIGVTYYATPRLLLDEGDEEVDPPVPPTWESDEDYLRRFLLAPDGWSTAGPRDGYVYHALSADPDVKDATAITPAPTEVMLTVLSRQADGEASAALLETVLAAASAETVRPQTDLVHAQSAKILPYEIVATLEVDPGPDPEVVREEAEERIEAFTEAHHRLGLGVVRDAALATLYVEGVRRVNLELADDVVCDDTQAAFCTRIEVTLA</sequence>
<reference evidence="2 3" key="1">
    <citation type="journal article" date="2011" name="Stand. Genomic Sci.">
        <title>Complete genome sequence of 'Thioalkalivibrio sulfidophilus' HL-EbGr7.</title>
        <authorList>
            <person name="Muyzer G."/>
            <person name="Sorokin D.Y."/>
            <person name="Mavromatis K."/>
            <person name="Lapidus A."/>
            <person name="Clum A."/>
            <person name="Ivanova N."/>
            <person name="Pati A."/>
            <person name="d'Haeseleer P."/>
            <person name="Woyke T."/>
            <person name="Kyrpides N.C."/>
        </authorList>
    </citation>
    <scope>NUCLEOTIDE SEQUENCE [LARGE SCALE GENOMIC DNA]</scope>
    <source>
        <strain evidence="2 3">HL-EbGR7</strain>
    </source>
</reference>
<keyword evidence="3" id="KW-1185">Reference proteome</keyword>
<evidence type="ECO:0000313" key="2">
    <source>
        <dbReference type="EMBL" id="ACL72704.1"/>
    </source>
</evidence>
<dbReference type="InterPro" id="IPR052726">
    <property type="entry name" value="Phage_Baseplate_Hub"/>
</dbReference>
<dbReference type="PANTHER" id="PTHR35862">
    <property type="entry name" value="FELS-2 PROPHAGE PROTEIN"/>
    <property type="match status" value="1"/>
</dbReference>
<dbReference type="eggNOG" id="COG3948">
    <property type="taxonomic scope" value="Bacteria"/>
</dbReference>
<protein>
    <submittedName>
        <fullName evidence="2">Baseplate J-like protein</fullName>
    </submittedName>
</protein>
<organism evidence="2 3">
    <name type="scientific">Thioalkalivibrio sulfidiphilus (strain HL-EbGR7)</name>
    <dbReference type="NCBI Taxonomy" id="396588"/>
    <lineage>
        <taxon>Bacteria</taxon>
        <taxon>Pseudomonadati</taxon>
        <taxon>Pseudomonadota</taxon>
        <taxon>Gammaproteobacteria</taxon>
        <taxon>Chromatiales</taxon>
        <taxon>Ectothiorhodospiraceae</taxon>
        <taxon>Thioalkalivibrio</taxon>
    </lineage>
</organism>
<dbReference type="Pfam" id="PF26078">
    <property type="entry name" value="Baseplate_J_M"/>
    <property type="match status" value="1"/>
</dbReference>
<dbReference type="HOGENOM" id="CLU_046415_0_0_6"/>
<name>B8GS00_THISH</name>
<accession>B8GS00</accession>
<dbReference type="PIRSF" id="PIRSF020481">
    <property type="entry name" value="BAP"/>
    <property type="match status" value="1"/>
</dbReference>
<dbReference type="OrthoDB" id="9793802at2"/>
<dbReference type="InterPro" id="IPR058531">
    <property type="entry name" value="Baseplate_J_M"/>
</dbReference>
<dbReference type="STRING" id="396588.Tgr7_1621"/>
<dbReference type="AlphaFoldDB" id="B8GS00"/>
<evidence type="ECO:0000313" key="3">
    <source>
        <dbReference type="Proteomes" id="UP000002383"/>
    </source>
</evidence>